<protein>
    <submittedName>
        <fullName evidence="1">Uncharacterized protein</fullName>
    </submittedName>
</protein>
<evidence type="ECO:0000313" key="1">
    <source>
        <dbReference type="EMBL" id="MFB9762418.1"/>
    </source>
</evidence>
<name>A0ABV5WPR4_9BACI</name>
<sequence>MNGSDVFQVYEVPWNDFTDALRSEMKEQIGADIVDRIVCDLEDGFEVYTYIQGDLDFDLKDALERKYGTDAALPNVLTIMLLSEIYNTPEENIRLHADHKQNPVVEVYVKQ</sequence>
<dbReference type="EMBL" id="JBHMAF010000196">
    <property type="protein sequence ID" value="MFB9762418.1"/>
    <property type="molecule type" value="Genomic_DNA"/>
</dbReference>
<evidence type="ECO:0000313" key="2">
    <source>
        <dbReference type="Proteomes" id="UP001589609"/>
    </source>
</evidence>
<accession>A0ABV5WPR4</accession>
<gene>
    <name evidence="1" type="ORF">ACFFMS_29770</name>
</gene>
<comment type="caution">
    <text evidence="1">The sequence shown here is derived from an EMBL/GenBank/DDBJ whole genome shotgun (WGS) entry which is preliminary data.</text>
</comment>
<reference evidence="1 2" key="1">
    <citation type="submission" date="2024-09" db="EMBL/GenBank/DDBJ databases">
        <authorList>
            <person name="Sun Q."/>
            <person name="Mori K."/>
        </authorList>
    </citation>
    <scope>NUCLEOTIDE SEQUENCE [LARGE SCALE GENOMIC DNA]</scope>
    <source>
        <strain evidence="1 2">JCM 11201</strain>
    </source>
</reference>
<dbReference type="RefSeq" id="WP_129729592.1">
    <property type="nucleotide sequence ID" value="NZ_JBHMAF010000196.1"/>
</dbReference>
<organism evidence="1 2">
    <name type="scientific">Ectobacillus funiculus</name>
    <dbReference type="NCBI Taxonomy" id="137993"/>
    <lineage>
        <taxon>Bacteria</taxon>
        <taxon>Bacillati</taxon>
        <taxon>Bacillota</taxon>
        <taxon>Bacilli</taxon>
        <taxon>Bacillales</taxon>
        <taxon>Bacillaceae</taxon>
        <taxon>Ectobacillus</taxon>
    </lineage>
</organism>
<proteinExistence type="predicted"/>
<dbReference type="Proteomes" id="UP001589609">
    <property type="component" value="Unassembled WGS sequence"/>
</dbReference>
<keyword evidence="2" id="KW-1185">Reference proteome</keyword>